<proteinExistence type="predicted"/>
<keyword evidence="1" id="KW-1133">Transmembrane helix</keyword>
<evidence type="ECO:0000313" key="2">
    <source>
        <dbReference type="EMBL" id="KGG07631.1"/>
    </source>
</evidence>
<reference evidence="3" key="1">
    <citation type="journal article" date="2014" name="Sci. Data">
        <title>Genomes of diverse isolates of the marine cyanobacterium Prochlorococcus.</title>
        <authorList>
            <person name="Biller S."/>
            <person name="Berube P."/>
            <person name="Thompson J."/>
            <person name="Kelly L."/>
            <person name="Roggensack S."/>
            <person name="Awad L."/>
            <person name="Roache-Johnson K."/>
            <person name="Ding H."/>
            <person name="Giovannoni S.J."/>
            <person name="Moore L.R."/>
            <person name="Chisholm S.W."/>
        </authorList>
    </citation>
    <scope>NUCLEOTIDE SEQUENCE [LARGE SCALE GENOMIC DNA]</scope>
    <source>
        <strain evidence="3">SB</strain>
    </source>
</reference>
<gene>
    <name evidence="2" type="ORF">EV02_1963</name>
</gene>
<dbReference type="AlphaFoldDB" id="A0A0A2B1A8"/>
<sequence>MDKYGFVLSESFKVFIMVLFLMKQIKNIYASNNTFLN</sequence>
<name>A0A0A2B1A8_PROMR</name>
<dbReference type="EMBL" id="JNAS01000003">
    <property type="protein sequence ID" value="KGG07631.1"/>
    <property type="molecule type" value="Genomic_DNA"/>
</dbReference>
<protein>
    <submittedName>
        <fullName evidence="2">Uncharacterized protein</fullName>
    </submittedName>
</protein>
<evidence type="ECO:0000256" key="1">
    <source>
        <dbReference type="SAM" id="Phobius"/>
    </source>
</evidence>
<comment type="caution">
    <text evidence="2">The sequence shown here is derived from an EMBL/GenBank/DDBJ whole genome shotgun (WGS) entry which is preliminary data.</text>
</comment>
<dbReference type="Proteomes" id="UP000030345">
    <property type="component" value="Unassembled WGS sequence"/>
</dbReference>
<organism evidence="2 3">
    <name type="scientific">Prochlorococcus marinus str. SB</name>
    <dbReference type="NCBI Taxonomy" id="59926"/>
    <lineage>
        <taxon>Bacteria</taxon>
        <taxon>Bacillati</taxon>
        <taxon>Cyanobacteriota</taxon>
        <taxon>Cyanophyceae</taxon>
        <taxon>Synechococcales</taxon>
        <taxon>Prochlorococcaceae</taxon>
        <taxon>Prochlorococcus</taxon>
    </lineage>
</organism>
<evidence type="ECO:0000313" key="3">
    <source>
        <dbReference type="Proteomes" id="UP000030345"/>
    </source>
</evidence>
<feature type="transmembrane region" description="Helical" evidence="1">
    <location>
        <begin position="6"/>
        <end position="22"/>
    </location>
</feature>
<keyword evidence="1" id="KW-0472">Membrane</keyword>
<keyword evidence="1" id="KW-0812">Transmembrane</keyword>
<accession>A0A0A2B1A8</accession>